<reference evidence="3 4" key="1">
    <citation type="submission" date="2018-06" db="EMBL/GenBank/DDBJ databases">
        <authorList>
            <consortium name="Pathogen Informatics"/>
            <person name="Doyle S."/>
        </authorList>
    </citation>
    <scope>NUCLEOTIDE SEQUENCE [LARGE SCALE GENOMIC DNA]</scope>
    <source>
        <strain evidence="3 4">NCTC13940</strain>
    </source>
</reference>
<evidence type="ECO:0000256" key="1">
    <source>
        <dbReference type="SAM" id="MobiDB-lite"/>
    </source>
</evidence>
<name>A0A2X3HGR4_9LIST</name>
<proteinExistence type="predicted"/>
<feature type="compositionally biased region" description="Polar residues" evidence="1">
    <location>
        <begin position="115"/>
        <end position="124"/>
    </location>
</feature>
<organism evidence="3 4">
    <name type="scientific">Listeria fleischmannii subsp. fleischmannii</name>
    <dbReference type="NCBI Taxonomy" id="1671902"/>
    <lineage>
        <taxon>Bacteria</taxon>
        <taxon>Bacillati</taxon>
        <taxon>Bacillota</taxon>
        <taxon>Bacilli</taxon>
        <taxon>Bacillales</taxon>
        <taxon>Listeriaceae</taxon>
        <taxon>Listeria</taxon>
    </lineage>
</organism>
<evidence type="ECO:0000259" key="2">
    <source>
        <dbReference type="Pfam" id="PF18981"/>
    </source>
</evidence>
<protein>
    <recommendedName>
        <fullName evidence="2">Internalin I Ig-like domain-containing protein</fullName>
    </recommendedName>
</protein>
<sequence>MDVHAKTNDGSAILADFEQKVDMLAPGEYWVTLNATNDKGLQADPVRVKVIVEDNEVEPIVTPVDPTNPNVPDDEGTPTAPEENPSENPNETPNEVPNENANEKPDVPAGDVQENKTPTKAPQG</sequence>
<feature type="region of interest" description="Disordered" evidence="1">
    <location>
        <begin position="56"/>
        <end position="124"/>
    </location>
</feature>
<dbReference type="RefSeq" id="WP_258404601.1">
    <property type="nucleotide sequence ID" value="NZ_UAWT01000043.1"/>
</dbReference>
<dbReference type="AlphaFoldDB" id="A0A2X3HGR4"/>
<dbReference type="InterPro" id="IPR013783">
    <property type="entry name" value="Ig-like_fold"/>
</dbReference>
<feature type="domain" description="Internalin I Ig-like" evidence="2">
    <location>
        <begin position="2"/>
        <end position="52"/>
    </location>
</feature>
<accession>A0A2X3HGR4</accession>
<dbReference type="InterPro" id="IPR044056">
    <property type="entry name" value="InlI_Ig-like"/>
</dbReference>
<gene>
    <name evidence="3" type="ORF">NCTC13940_02511</name>
</gene>
<dbReference type="Proteomes" id="UP000250257">
    <property type="component" value="Unassembled WGS sequence"/>
</dbReference>
<evidence type="ECO:0000313" key="3">
    <source>
        <dbReference type="EMBL" id="SQC71817.1"/>
    </source>
</evidence>
<dbReference type="Pfam" id="PF18981">
    <property type="entry name" value="InlK_D3"/>
    <property type="match status" value="1"/>
</dbReference>
<feature type="compositionally biased region" description="Low complexity" evidence="1">
    <location>
        <begin position="61"/>
        <end position="100"/>
    </location>
</feature>
<evidence type="ECO:0000313" key="4">
    <source>
        <dbReference type="Proteomes" id="UP000250257"/>
    </source>
</evidence>
<dbReference type="EMBL" id="UAWT01000043">
    <property type="protein sequence ID" value="SQC71817.1"/>
    <property type="molecule type" value="Genomic_DNA"/>
</dbReference>
<dbReference type="Gene3D" id="2.60.40.10">
    <property type="entry name" value="Immunoglobulins"/>
    <property type="match status" value="1"/>
</dbReference>